<dbReference type="AlphaFoldDB" id="A0AAE1CRF7"/>
<comment type="caution">
    <text evidence="2">The sequence shown here is derived from an EMBL/GenBank/DDBJ whole genome shotgun (WGS) entry which is preliminary data.</text>
</comment>
<dbReference type="EMBL" id="JAWDGP010007058">
    <property type="protein sequence ID" value="KAK3730778.1"/>
    <property type="molecule type" value="Genomic_DNA"/>
</dbReference>
<protein>
    <submittedName>
        <fullName evidence="2">Uncharacterized protein</fullName>
    </submittedName>
</protein>
<name>A0AAE1CRF7_9GAST</name>
<dbReference type="Proteomes" id="UP001283361">
    <property type="component" value="Unassembled WGS sequence"/>
</dbReference>
<keyword evidence="3" id="KW-1185">Reference proteome</keyword>
<evidence type="ECO:0000256" key="1">
    <source>
        <dbReference type="SAM" id="SignalP"/>
    </source>
</evidence>
<keyword evidence="1" id="KW-0732">Signal</keyword>
<proteinExistence type="predicted"/>
<gene>
    <name evidence="2" type="ORF">RRG08_015694</name>
</gene>
<evidence type="ECO:0000313" key="3">
    <source>
        <dbReference type="Proteomes" id="UP001283361"/>
    </source>
</evidence>
<feature type="signal peptide" evidence="1">
    <location>
        <begin position="1"/>
        <end position="20"/>
    </location>
</feature>
<organism evidence="2 3">
    <name type="scientific">Elysia crispata</name>
    <name type="common">lettuce slug</name>
    <dbReference type="NCBI Taxonomy" id="231223"/>
    <lineage>
        <taxon>Eukaryota</taxon>
        <taxon>Metazoa</taxon>
        <taxon>Spiralia</taxon>
        <taxon>Lophotrochozoa</taxon>
        <taxon>Mollusca</taxon>
        <taxon>Gastropoda</taxon>
        <taxon>Heterobranchia</taxon>
        <taxon>Euthyneura</taxon>
        <taxon>Panpulmonata</taxon>
        <taxon>Sacoglossa</taxon>
        <taxon>Placobranchoidea</taxon>
        <taxon>Plakobranchidae</taxon>
        <taxon>Elysia</taxon>
    </lineage>
</organism>
<evidence type="ECO:0000313" key="2">
    <source>
        <dbReference type="EMBL" id="KAK3730778.1"/>
    </source>
</evidence>
<sequence>MNTMLKSLVAIATIATSVVSSDNPEWDDLRVTWGPNFDTSFNQQPRTIGEAKDQGFELVGASTCNGSGVYNGFAYAKNDNFYITLLYDINGYIAGIQLGIPEQVATDFGQPTEKLKPPFNLVHDRYVTSAYFVDPSKICSEGRTKQSFDVEGTGTNLWLQNGTTPDDVVLIPKNQSDLVGTKWTEGRCFVTMGMHYWHNAVPDLDCETFFPALLLYNEGKLNTFGWVLLTEMMDDSFERTGINYVAAFMKSVPKCIRKMKTKVSTMHIYLTSTPYLNEC</sequence>
<accession>A0AAE1CRF7</accession>
<feature type="chain" id="PRO_5042129612" evidence="1">
    <location>
        <begin position="21"/>
        <end position="279"/>
    </location>
</feature>
<reference evidence="2" key="1">
    <citation type="journal article" date="2023" name="G3 (Bethesda)">
        <title>A reference genome for the long-term kleptoplast-retaining sea slug Elysia crispata morphotype clarki.</title>
        <authorList>
            <person name="Eastman K.E."/>
            <person name="Pendleton A.L."/>
            <person name="Shaikh M.A."/>
            <person name="Suttiyut T."/>
            <person name="Ogas R."/>
            <person name="Tomko P."/>
            <person name="Gavelis G."/>
            <person name="Widhalm J.R."/>
            <person name="Wisecaver J.H."/>
        </authorList>
    </citation>
    <scope>NUCLEOTIDE SEQUENCE</scope>
    <source>
        <strain evidence="2">ECLA1</strain>
    </source>
</reference>